<sequence>NRTQQNQCQEDLLVGVVVAPRTPAEAAPTGWGWDQSHWKELQRGDPTLRTVRDYLHRGWLRKGLERAKLPETVKKRLNHWRRLGLRDCMVCRNVKDSLTHETLQQVVVPADQTKAGVSLL</sequence>
<dbReference type="Proteomes" id="UP001314229">
    <property type="component" value="Unassembled WGS sequence"/>
</dbReference>
<accession>A0AAV1P562</accession>
<name>A0AAV1P562_SCOSC</name>
<dbReference type="AlphaFoldDB" id="A0AAV1P562"/>
<protein>
    <submittedName>
        <fullName evidence="1">LOW QUALITY PROTEIN: uncharacterized protein LOC124463566</fullName>
    </submittedName>
</protein>
<keyword evidence="2" id="KW-1185">Reference proteome</keyword>
<evidence type="ECO:0000313" key="2">
    <source>
        <dbReference type="Proteomes" id="UP001314229"/>
    </source>
</evidence>
<proteinExistence type="predicted"/>
<comment type="caution">
    <text evidence="1">The sequence shown here is derived from an EMBL/GenBank/DDBJ whole genome shotgun (WGS) entry which is preliminary data.</text>
</comment>
<organism evidence="1 2">
    <name type="scientific">Scomber scombrus</name>
    <name type="common">Atlantic mackerel</name>
    <name type="synonym">Scomber vernalis</name>
    <dbReference type="NCBI Taxonomy" id="13677"/>
    <lineage>
        <taxon>Eukaryota</taxon>
        <taxon>Metazoa</taxon>
        <taxon>Chordata</taxon>
        <taxon>Craniata</taxon>
        <taxon>Vertebrata</taxon>
        <taxon>Euteleostomi</taxon>
        <taxon>Actinopterygii</taxon>
        <taxon>Neopterygii</taxon>
        <taxon>Teleostei</taxon>
        <taxon>Neoteleostei</taxon>
        <taxon>Acanthomorphata</taxon>
        <taxon>Pelagiaria</taxon>
        <taxon>Scombriformes</taxon>
        <taxon>Scombridae</taxon>
        <taxon>Scomber</taxon>
    </lineage>
</organism>
<dbReference type="EMBL" id="CAWUFR010000093">
    <property type="protein sequence ID" value="CAK6966438.1"/>
    <property type="molecule type" value="Genomic_DNA"/>
</dbReference>
<gene>
    <name evidence="1" type="ORF">FSCOSCO3_A031891</name>
</gene>
<feature type="non-terminal residue" evidence="1">
    <location>
        <position position="1"/>
    </location>
</feature>
<evidence type="ECO:0000313" key="1">
    <source>
        <dbReference type="EMBL" id="CAK6966438.1"/>
    </source>
</evidence>
<reference evidence="1 2" key="1">
    <citation type="submission" date="2024-01" db="EMBL/GenBank/DDBJ databases">
        <authorList>
            <person name="Alioto T."/>
            <person name="Alioto T."/>
            <person name="Gomez Garrido J."/>
        </authorList>
    </citation>
    <scope>NUCLEOTIDE SEQUENCE [LARGE SCALE GENOMIC DNA]</scope>
</reference>